<dbReference type="UniPathway" id="UPA00578">
    <property type="reaction ID" value="UER00638"/>
</dbReference>
<dbReference type="InterPro" id="IPR013102">
    <property type="entry name" value="PYNP_C"/>
</dbReference>
<dbReference type="Gene3D" id="3.90.1170.30">
    <property type="entry name" value="Pyrimidine nucleoside phosphorylase-like, C-terminal domain"/>
    <property type="match status" value="1"/>
</dbReference>
<evidence type="ECO:0000259" key="7">
    <source>
        <dbReference type="SMART" id="SM00941"/>
    </source>
</evidence>
<dbReference type="AlphaFoldDB" id="A0A7J8JPP8"/>
<dbReference type="SUPFAM" id="SSF52418">
    <property type="entry name" value="Nucleoside phosphorylase/phosphoribosyltransferase catalytic domain"/>
    <property type="match status" value="1"/>
</dbReference>
<dbReference type="Gene3D" id="3.40.1030.10">
    <property type="entry name" value="Nucleoside phosphorylase/phosphoribosyltransferase catalytic domain"/>
    <property type="match status" value="1"/>
</dbReference>
<dbReference type="PANTHER" id="PTHR10515:SF0">
    <property type="entry name" value="THYMIDINE PHOSPHORYLASE"/>
    <property type="match status" value="1"/>
</dbReference>
<dbReference type="InterPro" id="IPR000312">
    <property type="entry name" value="Glycosyl_Trfase_fam3"/>
</dbReference>
<evidence type="ECO:0000256" key="5">
    <source>
        <dbReference type="PIRNR" id="PIRNR000478"/>
    </source>
</evidence>
<comment type="catalytic activity">
    <reaction evidence="5">
        <text>thymidine + phosphate = 2-deoxy-alpha-D-ribose 1-phosphate + thymine</text>
        <dbReference type="Rhea" id="RHEA:16037"/>
        <dbReference type="ChEBI" id="CHEBI:17748"/>
        <dbReference type="ChEBI" id="CHEBI:17821"/>
        <dbReference type="ChEBI" id="CHEBI:43474"/>
        <dbReference type="ChEBI" id="CHEBI:57259"/>
        <dbReference type="EC" id="2.4.2.4"/>
    </reaction>
</comment>
<dbReference type="Pfam" id="PF00591">
    <property type="entry name" value="Glycos_transf_3"/>
    <property type="match status" value="1"/>
</dbReference>
<keyword evidence="9" id="KW-1185">Reference proteome</keyword>
<feature type="region of interest" description="Disordered" evidence="6">
    <location>
        <begin position="1"/>
        <end position="38"/>
    </location>
</feature>
<dbReference type="Pfam" id="PF02885">
    <property type="entry name" value="Glycos_trans_3N"/>
    <property type="match status" value="1"/>
</dbReference>
<evidence type="ECO:0000256" key="2">
    <source>
        <dbReference type="ARBA" id="ARBA00011738"/>
    </source>
</evidence>
<dbReference type="SUPFAM" id="SSF54680">
    <property type="entry name" value="Pyrimidine nucleoside phosphorylase C-terminal domain"/>
    <property type="match status" value="1"/>
</dbReference>
<dbReference type="InterPro" id="IPR017459">
    <property type="entry name" value="Glycosyl_Trfase_fam3_N_dom"/>
</dbReference>
<dbReference type="InterPro" id="IPR017872">
    <property type="entry name" value="Pyrmidine_PPase_CS"/>
</dbReference>
<comment type="similarity">
    <text evidence="1 5">Belongs to the thymidine/pyrimidine-nucleoside phosphorylase family.</text>
</comment>
<comment type="pathway">
    <text evidence="5">Pyrimidine metabolism; dTMP biosynthesis via salvage pathway; dTMP from thymine: step 1/2.</text>
</comment>
<dbReference type="EC" id="2.4.2.4" evidence="5"/>
<dbReference type="InterPro" id="IPR035902">
    <property type="entry name" value="Nuc_phospho_transferase"/>
</dbReference>
<dbReference type="EMBL" id="JACASE010000002">
    <property type="protein sequence ID" value="KAF6498440.1"/>
    <property type="molecule type" value="Genomic_DNA"/>
</dbReference>
<feature type="compositionally biased region" description="Low complexity" evidence="6">
    <location>
        <begin position="493"/>
        <end position="514"/>
    </location>
</feature>
<keyword evidence="3 5" id="KW-0328">Glycosyltransferase</keyword>
<dbReference type="PROSITE" id="PS00647">
    <property type="entry name" value="THYMID_PHOSPHORYLASE"/>
    <property type="match status" value="1"/>
</dbReference>
<evidence type="ECO:0000313" key="8">
    <source>
        <dbReference type="EMBL" id="KAF6498440.1"/>
    </source>
</evidence>
<feature type="domain" description="Pyrimidine nucleoside phosphorylase C-terminal" evidence="7">
    <location>
        <begin position="414"/>
        <end position="475"/>
    </location>
</feature>
<dbReference type="InterPro" id="IPR036320">
    <property type="entry name" value="Glycosyl_Trfase_fam3_N_dom_sf"/>
</dbReference>
<sequence>MAAPATPGSPAPTPAAPGKLSQGAPRGPPGPPPEPKQLPELIRLKRDGGRLSEGDIRGFVSAVVNGSAQGTQIGAMLMAIRLRGMDLEETVALTQAMAKSGQQLEWPEAWHQQLVDKHSTGGVGDKVSLVLAPALAACGCKVPMISGRGLGHTGGTLDKLESIPGFTVIQSPEQMQGLLEQVGCCIVGQSKKLAPADGILYEARDVTATVDSLPLITASILSKKVVENLSALVMDVKFGEAAVFPSQAEARELARALVGVGAGLGLRVAAALTAMDNPLGRSVGHTLEVEEALLCMDGEGPPDLRDLVTKLGELTSVRCRARGPLPLHLSSDLPAGGALLWLSGQVETQAEGAARVAATLDHGSARGRFERMLAMQGVDPGLARALCSGTPAQRHQLLPGARKQEELLAPADGTVEQVRALPLARVLHELGAGRNRAGESLRPGVGAELLVSVGQRLRRGEHRPQPLFAPAGHPACWPPPPLTARPAARRDAVAPGAPGRARAQRPAALRPAGGACALRPRALRRPLALR</sequence>
<dbReference type="PIRSF" id="PIRSF000478">
    <property type="entry name" value="TP_PyNP"/>
    <property type="match status" value="1"/>
</dbReference>
<proteinExistence type="inferred from homology"/>
<comment type="caution">
    <text evidence="8">The sequence shown here is derived from an EMBL/GenBank/DDBJ whole genome shotgun (WGS) entry which is preliminary data.</text>
</comment>
<evidence type="ECO:0000313" key="9">
    <source>
        <dbReference type="Proteomes" id="UP000593571"/>
    </source>
</evidence>
<dbReference type="InterPro" id="IPR000053">
    <property type="entry name" value="Thymidine/pyrmidine_PPase"/>
</dbReference>
<comment type="subunit">
    <text evidence="2 5">Homodimer.</text>
</comment>
<dbReference type="GO" id="GO:0009032">
    <property type="term" value="F:thymidine phosphorylase activity"/>
    <property type="evidence" value="ECO:0007669"/>
    <property type="project" value="UniProtKB-UniRule"/>
</dbReference>
<dbReference type="OrthoDB" id="445007at2759"/>
<dbReference type="Proteomes" id="UP000593571">
    <property type="component" value="Unassembled WGS sequence"/>
</dbReference>
<dbReference type="Gene3D" id="1.20.970.10">
    <property type="entry name" value="Transferase, Pyrimidine Nucleoside Phosphorylase, Chain C"/>
    <property type="match status" value="1"/>
</dbReference>
<name>A0A7J8JPP8_ROUAE</name>
<reference evidence="8 9" key="1">
    <citation type="journal article" date="2020" name="Nature">
        <title>Six reference-quality genomes reveal evolution of bat adaptations.</title>
        <authorList>
            <person name="Jebb D."/>
            <person name="Huang Z."/>
            <person name="Pippel M."/>
            <person name="Hughes G.M."/>
            <person name="Lavrichenko K."/>
            <person name="Devanna P."/>
            <person name="Winkler S."/>
            <person name="Jermiin L.S."/>
            <person name="Skirmuntt E.C."/>
            <person name="Katzourakis A."/>
            <person name="Burkitt-Gray L."/>
            <person name="Ray D.A."/>
            <person name="Sullivan K.A.M."/>
            <person name="Roscito J.G."/>
            <person name="Kirilenko B.M."/>
            <person name="Davalos L.M."/>
            <person name="Corthals A.P."/>
            <person name="Power M.L."/>
            <person name="Jones G."/>
            <person name="Ransome R.D."/>
            <person name="Dechmann D.K.N."/>
            <person name="Locatelli A.G."/>
            <person name="Puechmaille S.J."/>
            <person name="Fedrigo O."/>
            <person name="Jarvis E.D."/>
            <person name="Hiller M."/>
            <person name="Vernes S.C."/>
            <person name="Myers E.W."/>
            <person name="Teeling E.C."/>
        </authorList>
    </citation>
    <scope>NUCLEOTIDE SEQUENCE [LARGE SCALE GENOMIC DNA]</scope>
    <source>
        <strain evidence="8">MRouAeg1</strain>
        <tissue evidence="8">Muscle</tissue>
    </source>
</reference>
<dbReference type="SMART" id="SM00941">
    <property type="entry name" value="PYNP_C"/>
    <property type="match status" value="1"/>
</dbReference>
<dbReference type="PANTHER" id="PTHR10515">
    <property type="entry name" value="THYMIDINE PHOSPHORYLASE"/>
    <property type="match status" value="1"/>
</dbReference>
<dbReference type="GO" id="GO:0006206">
    <property type="term" value="P:pyrimidine nucleobase metabolic process"/>
    <property type="evidence" value="ECO:0007669"/>
    <property type="project" value="InterPro"/>
</dbReference>
<feature type="compositionally biased region" description="Pro residues" evidence="6">
    <location>
        <begin position="26"/>
        <end position="36"/>
    </location>
</feature>
<gene>
    <name evidence="8" type="ORF">HJG63_020149</name>
</gene>
<dbReference type="SUPFAM" id="SSF47648">
    <property type="entry name" value="Nucleoside phosphorylase/phosphoribosyltransferase N-terminal domain"/>
    <property type="match status" value="1"/>
</dbReference>
<feature type="region of interest" description="Disordered" evidence="6">
    <location>
        <begin position="486"/>
        <end position="514"/>
    </location>
</feature>
<keyword evidence="4 5" id="KW-0808">Transferase</keyword>
<dbReference type="GO" id="GO:0005829">
    <property type="term" value="C:cytosol"/>
    <property type="evidence" value="ECO:0007669"/>
    <property type="project" value="TreeGrafter"/>
</dbReference>
<dbReference type="NCBIfam" id="NF004490">
    <property type="entry name" value="PRK05820.1"/>
    <property type="match status" value="1"/>
</dbReference>
<dbReference type="GO" id="GO:0004645">
    <property type="term" value="F:1,4-alpha-oligoglucan phosphorylase activity"/>
    <property type="evidence" value="ECO:0007669"/>
    <property type="project" value="InterPro"/>
</dbReference>
<dbReference type="FunFam" id="1.20.970.10:FF:000011">
    <property type="entry name" value="Thymidine phosphorylase"/>
    <property type="match status" value="1"/>
</dbReference>
<dbReference type="FunFam" id="3.40.1030.10:FF:000003">
    <property type="entry name" value="Pyrimidine-nucleoside phosphorylase"/>
    <property type="match status" value="1"/>
</dbReference>
<protein>
    <recommendedName>
        <fullName evidence="5">Thymidine phosphorylase</fullName>
        <shortName evidence="5">TP</shortName>
        <ecNumber evidence="5">2.4.2.4</ecNumber>
    </recommendedName>
    <alternativeName>
        <fullName evidence="5">TdRPase</fullName>
    </alternativeName>
</protein>
<evidence type="ECO:0000256" key="4">
    <source>
        <dbReference type="ARBA" id="ARBA00022679"/>
    </source>
</evidence>
<evidence type="ECO:0000256" key="6">
    <source>
        <dbReference type="SAM" id="MobiDB-lite"/>
    </source>
</evidence>
<dbReference type="InterPro" id="IPR036566">
    <property type="entry name" value="PYNP-like_C_sf"/>
</dbReference>
<evidence type="ECO:0000256" key="3">
    <source>
        <dbReference type="ARBA" id="ARBA00022676"/>
    </source>
</evidence>
<dbReference type="GO" id="GO:0006213">
    <property type="term" value="P:pyrimidine nucleoside metabolic process"/>
    <property type="evidence" value="ECO:0007669"/>
    <property type="project" value="UniProtKB-UniRule"/>
</dbReference>
<evidence type="ECO:0000256" key="1">
    <source>
        <dbReference type="ARBA" id="ARBA00006915"/>
    </source>
</evidence>
<organism evidence="8 9">
    <name type="scientific">Rousettus aegyptiacus</name>
    <name type="common">Egyptian fruit bat</name>
    <name type="synonym">Pteropus aegyptiacus</name>
    <dbReference type="NCBI Taxonomy" id="9407"/>
    <lineage>
        <taxon>Eukaryota</taxon>
        <taxon>Metazoa</taxon>
        <taxon>Chordata</taxon>
        <taxon>Craniata</taxon>
        <taxon>Vertebrata</taxon>
        <taxon>Euteleostomi</taxon>
        <taxon>Mammalia</taxon>
        <taxon>Eutheria</taxon>
        <taxon>Laurasiatheria</taxon>
        <taxon>Chiroptera</taxon>
        <taxon>Yinpterochiroptera</taxon>
        <taxon>Pteropodoidea</taxon>
        <taxon>Pteropodidae</taxon>
        <taxon>Rousettinae</taxon>
        <taxon>Rousettus</taxon>
    </lineage>
</organism>
<comment type="function">
    <text evidence="5">Catalyzes the reversible phosphorolysis of thymidine. The produced molecules are then utilized as carbon and energy sources or in the rescue of pyrimidine bases for nucleotide synthesis.</text>
</comment>
<accession>A0A7J8JPP8</accession>